<evidence type="ECO:0000313" key="1">
    <source>
        <dbReference type="EMBL" id="OPJ78166.1"/>
    </source>
</evidence>
<dbReference type="EMBL" id="LSYS01005191">
    <property type="protein sequence ID" value="OPJ78166.1"/>
    <property type="molecule type" value="Genomic_DNA"/>
</dbReference>
<gene>
    <name evidence="1" type="ORF">AV530_015141</name>
</gene>
<dbReference type="Proteomes" id="UP000190648">
    <property type="component" value="Unassembled WGS sequence"/>
</dbReference>
<accession>A0A1V4K158</accession>
<keyword evidence="2" id="KW-1185">Reference proteome</keyword>
<name>A0A1V4K158_PATFA</name>
<comment type="caution">
    <text evidence="1">The sequence shown here is derived from an EMBL/GenBank/DDBJ whole genome shotgun (WGS) entry which is preliminary data.</text>
</comment>
<dbReference type="AlphaFoldDB" id="A0A1V4K158"/>
<evidence type="ECO:0000313" key="2">
    <source>
        <dbReference type="Proteomes" id="UP000190648"/>
    </source>
</evidence>
<organism evidence="1 2">
    <name type="scientific">Patagioenas fasciata monilis</name>
    <dbReference type="NCBI Taxonomy" id="372326"/>
    <lineage>
        <taxon>Eukaryota</taxon>
        <taxon>Metazoa</taxon>
        <taxon>Chordata</taxon>
        <taxon>Craniata</taxon>
        <taxon>Vertebrata</taxon>
        <taxon>Euteleostomi</taxon>
        <taxon>Archelosauria</taxon>
        <taxon>Archosauria</taxon>
        <taxon>Dinosauria</taxon>
        <taxon>Saurischia</taxon>
        <taxon>Theropoda</taxon>
        <taxon>Coelurosauria</taxon>
        <taxon>Aves</taxon>
        <taxon>Neognathae</taxon>
        <taxon>Neoaves</taxon>
        <taxon>Columbimorphae</taxon>
        <taxon>Columbiformes</taxon>
        <taxon>Columbidae</taxon>
        <taxon>Patagioenas</taxon>
    </lineage>
</organism>
<protein>
    <submittedName>
        <fullName evidence="1">Uncharacterized protein</fullName>
    </submittedName>
</protein>
<sequence length="67" mass="7851">MYSKRDGEIQKWFFQQDFQPRLSTPRTRPPCVFFIASVFGHAQAKLCHVWPPRNREPNTMGWAEGLG</sequence>
<reference evidence="1 2" key="1">
    <citation type="submission" date="2016-02" db="EMBL/GenBank/DDBJ databases">
        <title>Band-tailed pigeon sequencing and assembly.</title>
        <authorList>
            <person name="Soares A.E."/>
            <person name="Novak B.J."/>
            <person name="Rice E.S."/>
            <person name="O'Connell B."/>
            <person name="Chang D."/>
            <person name="Weber S."/>
            <person name="Shapiro B."/>
        </authorList>
    </citation>
    <scope>NUCLEOTIDE SEQUENCE [LARGE SCALE GENOMIC DNA]</scope>
    <source>
        <strain evidence="1">BTP2013</strain>
        <tissue evidence="1">Blood</tissue>
    </source>
</reference>
<proteinExistence type="predicted"/>